<evidence type="ECO:0000313" key="6">
    <source>
        <dbReference type="EMBL" id="QRW21365.1"/>
    </source>
</evidence>
<gene>
    <name evidence="6" type="ORF">RhiXN_06354</name>
</gene>
<dbReference type="Pfam" id="PF02755">
    <property type="entry name" value="RPEL"/>
    <property type="match status" value="2"/>
</dbReference>
<dbReference type="GO" id="GO:0003713">
    <property type="term" value="F:transcription coactivator activity"/>
    <property type="evidence" value="ECO:0007669"/>
    <property type="project" value="TreeGrafter"/>
</dbReference>
<comment type="subcellular location">
    <subcellularLocation>
        <location evidence="1">Nucleus</location>
    </subcellularLocation>
</comment>
<dbReference type="GO" id="GO:0005634">
    <property type="term" value="C:nucleus"/>
    <property type="evidence" value="ECO:0007669"/>
    <property type="project" value="UniProtKB-SubCell"/>
</dbReference>
<keyword evidence="2" id="KW-0677">Repeat</keyword>
<accession>A0A8H8NXU0</accession>
<dbReference type="PANTHER" id="PTHR22793">
    <property type="entry name" value="MYOCARDIN-RELATED TRANSCRIPTION FACTOR-RELATED"/>
    <property type="match status" value="1"/>
</dbReference>
<sequence length="348" mass="39493">MLDAPNVRFLRFRLQNPTSRNKDIVNYFAKGLSPSDPSPLFPHLIGLDLLFEQNLVPYVSSGDLYTLYETVLMAYPSIKTLILLDRAWDDMFELRSWTLPCLERLVVGSASPSGLKALISARNDAGLGLKTLEVLYPRSFVHIVIGSRIYSTLRENIQFPKPWSCGPEWGLRVVGNTPDDPINRRHAIEMLEIPTTTDLTRLHLDHTQRTKTTAIWVTTLLHLARVLPLFNSRLHPVKNAIPGVGQSNTEEEEVIKPDETPLSPRSEQTKFNLEKGLKERPEKQELVNRNILKGEFYSKVAPALQAAQDRLQRSQLEDKLDKALENRPKPEELVKNGILNKDEVPSSH</sequence>
<dbReference type="AlphaFoldDB" id="A0A8H8NXU0"/>
<dbReference type="InterPro" id="IPR043451">
    <property type="entry name" value="Myocardin-like"/>
</dbReference>
<dbReference type="SMART" id="SM00707">
    <property type="entry name" value="RPEL"/>
    <property type="match status" value="2"/>
</dbReference>
<dbReference type="RefSeq" id="XP_043181602.1">
    <property type="nucleotide sequence ID" value="XM_043326170.1"/>
</dbReference>
<evidence type="ECO:0000256" key="2">
    <source>
        <dbReference type="ARBA" id="ARBA00022737"/>
    </source>
</evidence>
<dbReference type="GO" id="GO:0045944">
    <property type="term" value="P:positive regulation of transcription by RNA polymerase II"/>
    <property type="evidence" value="ECO:0007669"/>
    <property type="project" value="TreeGrafter"/>
</dbReference>
<evidence type="ECO:0000256" key="4">
    <source>
        <dbReference type="PROSITE-ProRule" id="PRU00401"/>
    </source>
</evidence>
<reference evidence="6" key="1">
    <citation type="submission" date="2020-05" db="EMBL/GenBank/DDBJ databases">
        <title>Evolutionary and genomic comparisons of hybrid uninucleate and nonhybrid Rhizoctonia fungi.</title>
        <authorList>
            <person name="Li C."/>
            <person name="Chen X."/>
        </authorList>
    </citation>
    <scope>NUCLEOTIDE SEQUENCE</scope>
    <source>
        <strain evidence="6">AG-1 IA</strain>
    </source>
</reference>
<evidence type="ECO:0000256" key="3">
    <source>
        <dbReference type="ARBA" id="ARBA00023242"/>
    </source>
</evidence>
<proteinExistence type="predicted"/>
<protein>
    <submittedName>
        <fullName evidence="6">RPEL repeat protein</fullName>
    </submittedName>
</protein>
<dbReference type="GeneID" id="67028633"/>
<evidence type="ECO:0000256" key="5">
    <source>
        <dbReference type="SAM" id="MobiDB-lite"/>
    </source>
</evidence>
<evidence type="ECO:0000256" key="1">
    <source>
        <dbReference type="ARBA" id="ARBA00004123"/>
    </source>
</evidence>
<dbReference type="InterPro" id="IPR004018">
    <property type="entry name" value="RPEL_repeat"/>
</dbReference>
<organism evidence="6 7">
    <name type="scientific">Rhizoctonia solani</name>
    <dbReference type="NCBI Taxonomy" id="456999"/>
    <lineage>
        <taxon>Eukaryota</taxon>
        <taxon>Fungi</taxon>
        <taxon>Dikarya</taxon>
        <taxon>Basidiomycota</taxon>
        <taxon>Agaricomycotina</taxon>
        <taxon>Agaricomycetes</taxon>
        <taxon>Cantharellales</taxon>
        <taxon>Ceratobasidiaceae</taxon>
        <taxon>Rhizoctonia</taxon>
    </lineage>
</organism>
<feature type="region of interest" description="Disordered" evidence="5">
    <location>
        <begin position="241"/>
        <end position="266"/>
    </location>
</feature>
<keyword evidence="3" id="KW-0539">Nucleus</keyword>
<dbReference type="PROSITE" id="PS51073">
    <property type="entry name" value="RPEL"/>
    <property type="match status" value="1"/>
</dbReference>
<dbReference type="KEGG" id="rsx:RhiXN_06354"/>
<feature type="repeat" description="RPEL" evidence="4">
    <location>
        <begin position="318"/>
        <end position="343"/>
    </location>
</feature>
<dbReference type="Gene3D" id="6.10.140.2040">
    <property type="match status" value="1"/>
</dbReference>
<evidence type="ECO:0000313" key="7">
    <source>
        <dbReference type="Proteomes" id="UP000650533"/>
    </source>
</evidence>
<feature type="region of interest" description="Disordered" evidence="5">
    <location>
        <begin position="319"/>
        <end position="348"/>
    </location>
</feature>
<dbReference type="EMBL" id="CP059664">
    <property type="protein sequence ID" value="QRW21365.1"/>
    <property type="molecule type" value="Genomic_DNA"/>
</dbReference>
<dbReference type="PANTHER" id="PTHR22793:SF12">
    <property type="entry name" value="MYOCARDIN-RELATED TRANSCRIPTION FACTOR, ISOFORM H"/>
    <property type="match status" value="1"/>
</dbReference>
<name>A0A8H8NXU0_9AGAM</name>
<dbReference type="Proteomes" id="UP000650533">
    <property type="component" value="Chromosome 7"/>
</dbReference>